<accession>A0A1S9DLR1</accession>
<comment type="similarity">
    <text evidence="10">Belongs to the CDP-alcohol phosphatidyltransferase class-I family.</text>
</comment>
<evidence type="ECO:0000256" key="8">
    <source>
        <dbReference type="ARBA" id="ARBA00023136"/>
    </source>
</evidence>
<proteinExistence type="inferred from homology"/>
<evidence type="ECO:0000256" key="1">
    <source>
        <dbReference type="ARBA" id="ARBA00004141"/>
    </source>
</evidence>
<organism evidence="12 13">
    <name type="scientific">Aspergillus oryzae</name>
    <name type="common">Yellow koji mold</name>
    <dbReference type="NCBI Taxonomy" id="5062"/>
    <lineage>
        <taxon>Eukaryota</taxon>
        <taxon>Fungi</taxon>
        <taxon>Dikarya</taxon>
        <taxon>Ascomycota</taxon>
        <taxon>Pezizomycotina</taxon>
        <taxon>Eurotiomycetes</taxon>
        <taxon>Eurotiomycetidae</taxon>
        <taxon>Eurotiales</taxon>
        <taxon>Aspergillaceae</taxon>
        <taxon>Aspergillus</taxon>
        <taxon>Aspergillus subgen. Circumdati</taxon>
    </lineage>
</organism>
<dbReference type="GO" id="GO:0006351">
    <property type="term" value="P:DNA-templated transcription"/>
    <property type="evidence" value="ECO:0007669"/>
    <property type="project" value="InterPro"/>
</dbReference>
<dbReference type="GO" id="GO:0046872">
    <property type="term" value="F:metal ion binding"/>
    <property type="evidence" value="ECO:0007669"/>
    <property type="project" value="UniProtKB-KW"/>
</dbReference>
<keyword evidence="3 11" id="KW-0812">Transmembrane</keyword>
<dbReference type="PANTHER" id="PTHR15362:SF4">
    <property type="entry name" value="CDP-DIACYLGLYCEROL--INOSITOL 3-PHOSPHATIDYLTRANSFERASE"/>
    <property type="match status" value="1"/>
</dbReference>
<name>A0A1S9DLR1_ASPOZ</name>
<keyword evidence="2 10" id="KW-0808">Transferase</keyword>
<keyword evidence="5" id="KW-0862">Zinc</keyword>
<dbReference type="GO" id="GO:0003899">
    <property type="term" value="F:DNA-directed RNA polymerase activity"/>
    <property type="evidence" value="ECO:0007669"/>
    <property type="project" value="InterPro"/>
</dbReference>
<dbReference type="Gene3D" id="1.20.120.1760">
    <property type="match status" value="1"/>
</dbReference>
<dbReference type="InterPro" id="IPR000462">
    <property type="entry name" value="CDP-OH_P_trans"/>
</dbReference>
<dbReference type="InterPro" id="IPR048254">
    <property type="entry name" value="CDP_ALCOHOL_P_TRANSF_CS"/>
</dbReference>
<dbReference type="PANTHER" id="PTHR15362">
    <property type="entry name" value="PHOSPHATIDYLINOSITOL SYNTHASE"/>
    <property type="match status" value="1"/>
</dbReference>
<evidence type="ECO:0000256" key="6">
    <source>
        <dbReference type="ARBA" id="ARBA00022989"/>
    </source>
</evidence>
<dbReference type="SUPFAM" id="SSF63393">
    <property type="entry name" value="RNA polymerase subunits"/>
    <property type="match status" value="1"/>
</dbReference>
<dbReference type="InterPro" id="IPR029040">
    <property type="entry name" value="RPABC4/Spt4"/>
</dbReference>
<dbReference type="GO" id="GO:0005794">
    <property type="term" value="C:Golgi apparatus"/>
    <property type="evidence" value="ECO:0007669"/>
    <property type="project" value="TreeGrafter"/>
</dbReference>
<dbReference type="PROSITE" id="PS00379">
    <property type="entry name" value="CDP_ALCOHOL_P_TRANSF"/>
    <property type="match status" value="1"/>
</dbReference>
<dbReference type="AlphaFoldDB" id="A0A1S9DLR1"/>
<keyword evidence="6 11" id="KW-1133">Transmembrane helix</keyword>
<dbReference type="SMART" id="SM00659">
    <property type="entry name" value="RPOLCX"/>
    <property type="match status" value="1"/>
</dbReference>
<evidence type="ECO:0000256" key="10">
    <source>
        <dbReference type="RuleBase" id="RU003750"/>
    </source>
</evidence>
<dbReference type="GO" id="GO:0006661">
    <property type="term" value="P:phosphatidylinositol biosynthetic process"/>
    <property type="evidence" value="ECO:0007669"/>
    <property type="project" value="TreeGrafter"/>
</dbReference>
<dbReference type="InterPro" id="IPR043130">
    <property type="entry name" value="CDP-OH_PTrfase_TM_dom"/>
</dbReference>
<sequence>MASHSAQGTAAQHKDYEENVFLFVPNLIGYARVVLAITSLYYMPLHPRTCSLLYSVSCLLDALDGAAARHLGQSTQFGAVLDMVTDRCTTTCLLVFLASAFPRWSIVFQSLISLDYSSHYIHMYATLAMGGNRQSHKQIDESRPWVMRIYYSNTVQSPFHGVRAERALLYCVVFTLILIIAIVDGQREPQGITIRSFKTMELLLECWGNGDGSVCAKNIQNNPKLLKTRNQASLQLAIQVASQHLSRPHLPTFIFSKKAKVGKLSPTMSREAYQVPSSLGGQNAFDSGAGSMDGPMVAYLCGECNARVSLKRGDQIRCKECGHRVLYKERTKRMVQFEAR</sequence>
<evidence type="ECO:0000256" key="4">
    <source>
        <dbReference type="ARBA" id="ARBA00022723"/>
    </source>
</evidence>
<dbReference type="Pfam" id="PF03604">
    <property type="entry name" value="Zn_ribbon_RPAB4"/>
    <property type="match status" value="1"/>
</dbReference>
<dbReference type="Gene3D" id="2.20.28.30">
    <property type="entry name" value="RNA polymerase ii, chain L"/>
    <property type="match status" value="1"/>
</dbReference>
<protein>
    <submittedName>
        <fullName evidence="12">CDP-alcohol phosphatidyltransferase</fullName>
    </submittedName>
</protein>
<keyword evidence="8 11" id="KW-0472">Membrane</keyword>
<feature type="transmembrane region" description="Helical" evidence="11">
    <location>
        <begin position="20"/>
        <end position="43"/>
    </location>
</feature>
<dbReference type="Pfam" id="PF01066">
    <property type="entry name" value="CDP-OH_P_transf"/>
    <property type="match status" value="1"/>
</dbReference>
<keyword evidence="9" id="KW-1208">Phospholipid metabolism</keyword>
<dbReference type="OrthoDB" id="10251079at2759"/>
<dbReference type="VEuPathDB" id="FungiDB:AO090003001013"/>
<dbReference type="GO" id="GO:0003677">
    <property type="term" value="F:DNA binding"/>
    <property type="evidence" value="ECO:0007669"/>
    <property type="project" value="InterPro"/>
</dbReference>
<evidence type="ECO:0000256" key="3">
    <source>
        <dbReference type="ARBA" id="ARBA00022692"/>
    </source>
</evidence>
<dbReference type="EMBL" id="MKZY01000004">
    <property type="protein sequence ID" value="OOO09991.1"/>
    <property type="molecule type" value="Genomic_DNA"/>
</dbReference>
<evidence type="ECO:0000313" key="13">
    <source>
        <dbReference type="Proteomes" id="UP000190312"/>
    </source>
</evidence>
<reference evidence="12 13" key="1">
    <citation type="submission" date="2016-10" db="EMBL/GenBank/DDBJ databases">
        <title>Genome sequencing of Aspergillus oryzae BCC7051.</title>
        <authorList>
            <person name="Thammarongtham C."/>
            <person name="Vorapreeda T."/>
            <person name="Nookaew I."/>
            <person name="Srisuk T."/>
            <person name="Land M."/>
            <person name="Jeennor S."/>
            <person name="Laoteng K."/>
        </authorList>
    </citation>
    <scope>NUCLEOTIDE SEQUENCE [LARGE SCALE GENOMIC DNA]</scope>
    <source>
        <strain evidence="12 13">BCC7051</strain>
    </source>
</reference>
<evidence type="ECO:0000256" key="5">
    <source>
        <dbReference type="ARBA" id="ARBA00022833"/>
    </source>
</evidence>
<dbReference type="Proteomes" id="UP000190312">
    <property type="component" value="Unassembled WGS sequence"/>
</dbReference>
<comment type="subcellular location">
    <subcellularLocation>
        <location evidence="1">Membrane</location>
        <topology evidence="1">Multi-pass membrane protein</topology>
    </subcellularLocation>
</comment>
<evidence type="ECO:0000256" key="7">
    <source>
        <dbReference type="ARBA" id="ARBA00023098"/>
    </source>
</evidence>
<dbReference type="GO" id="GO:0003881">
    <property type="term" value="F:CDP-diacylglycerol-inositol 3-phosphatidyltransferase activity"/>
    <property type="evidence" value="ECO:0007669"/>
    <property type="project" value="TreeGrafter"/>
</dbReference>
<dbReference type="eggNOG" id="KOG3240">
    <property type="taxonomic scope" value="Eukaryota"/>
</dbReference>
<comment type="caution">
    <text evidence="12">The sequence shown here is derived from an EMBL/GenBank/DDBJ whole genome shotgun (WGS) entry which is preliminary data.</text>
</comment>
<dbReference type="GO" id="GO:0016020">
    <property type="term" value="C:membrane"/>
    <property type="evidence" value="ECO:0007669"/>
    <property type="project" value="UniProtKB-SubCell"/>
</dbReference>
<gene>
    <name evidence="12" type="ORF">OAory_01057990</name>
</gene>
<evidence type="ECO:0000256" key="9">
    <source>
        <dbReference type="ARBA" id="ARBA00023264"/>
    </source>
</evidence>
<evidence type="ECO:0000256" key="2">
    <source>
        <dbReference type="ARBA" id="ARBA00022679"/>
    </source>
</evidence>
<dbReference type="FunFam" id="2.20.28.30:FF:000003">
    <property type="entry name" value="DNA-directed RNA polymerases I, II, and III subunit RPABC4"/>
    <property type="match status" value="1"/>
</dbReference>
<evidence type="ECO:0000256" key="11">
    <source>
        <dbReference type="SAM" id="Phobius"/>
    </source>
</evidence>
<keyword evidence="4" id="KW-0479">Metal-binding</keyword>
<dbReference type="InterPro" id="IPR006591">
    <property type="entry name" value="RNAP_P/RPABC4"/>
</dbReference>
<keyword evidence="7" id="KW-0443">Lipid metabolism</keyword>
<evidence type="ECO:0000313" key="12">
    <source>
        <dbReference type="EMBL" id="OOO09991.1"/>
    </source>
</evidence>